<dbReference type="Proteomes" id="UP000037193">
    <property type="component" value="Unassembled WGS sequence"/>
</dbReference>
<evidence type="ECO:0000256" key="5">
    <source>
        <dbReference type="ARBA" id="ARBA00022989"/>
    </source>
</evidence>
<gene>
    <name evidence="8" type="ORF">BBM1128_04910</name>
</gene>
<dbReference type="Pfam" id="PF01914">
    <property type="entry name" value="MarC"/>
    <property type="match status" value="1"/>
</dbReference>
<dbReference type="PANTHER" id="PTHR33508:SF1">
    <property type="entry name" value="UPF0056 MEMBRANE PROTEIN YHCE"/>
    <property type="match status" value="1"/>
</dbReference>
<feature type="transmembrane region" description="Helical" evidence="7">
    <location>
        <begin position="100"/>
        <end position="121"/>
    </location>
</feature>
<dbReference type="PATRIC" id="fig|1365965.3.peg.989"/>
<evidence type="ECO:0000256" key="3">
    <source>
        <dbReference type="ARBA" id="ARBA00022475"/>
    </source>
</evidence>
<evidence type="ECO:0000256" key="7">
    <source>
        <dbReference type="RuleBase" id="RU362048"/>
    </source>
</evidence>
<feature type="transmembrane region" description="Helical" evidence="7">
    <location>
        <begin position="133"/>
        <end position="152"/>
    </location>
</feature>
<keyword evidence="3" id="KW-1003">Cell membrane</keyword>
<comment type="caution">
    <text evidence="7">Lacks conserved residue(s) required for the propagation of feature annotation.</text>
</comment>
<evidence type="ECO:0000313" key="8">
    <source>
        <dbReference type="EMBL" id="KOA40974.1"/>
    </source>
</evidence>
<feature type="transmembrane region" description="Helical" evidence="7">
    <location>
        <begin position="39"/>
        <end position="57"/>
    </location>
</feature>
<comment type="similarity">
    <text evidence="2 7">Belongs to the UPF0056 (MarC) family.</text>
</comment>
<keyword evidence="4 7" id="KW-0812">Transmembrane</keyword>
<dbReference type="NCBIfam" id="TIGR00427">
    <property type="entry name" value="NAAT family transporter"/>
    <property type="match status" value="1"/>
</dbReference>
<evidence type="ECO:0000256" key="1">
    <source>
        <dbReference type="ARBA" id="ARBA00004651"/>
    </source>
</evidence>
<accession>A0A0L7B0L1</accession>
<dbReference type="PANTHER" id="PTHR33508">
    <property type="entry name" value="UPF0056 MEMBRANE PROTEIN YHCE"/>
    <property type="match status" value="1"/>
</dbReference>
<evidence type="ECO:0000256" key="2">
    <source>
        <dbReference type="ARBA" id="ARBA00009784"/>
    </source>
</evidence>
<evidence type="ECO:0000313" key="9">
    <source>
        <dbReference type="Proteomes" id="UP000037193"/>
    </source>
</evidence>
<dbReference type="EMBL" id="AVQD01000008">
    <property type="protein sequence ID" value="KOA40974.1"/>
    <property type="molecule type" value="Genomic_DNA"/>
</dbReference>
<protein>
    <recommendedName>
        <fullName evidence="7">UPF0056 membrane protein</fullName>
    </recommendedName>
</protein>
<organism evidence="8 9">
    <name type="scientific">Bifidobacterium breve MCC 1128</name>
    <dbReference type="NCBI Taxonomy" id="1365965"/>
    <lineage>
        <taxon>Bacteria</taxon>
        <taxon>Bacillati</taxon>
        <taxon>Actinomycetota</taxon>
        <taxon>Actinomycetes</taxon>
        <taxon>Bifidobacteriales</taxon>
        <taxon>Bifidobacteriaceae</taxon>
        <taxon>Bifidobacterium</taxon>
    </lineage>
</organism>
<evidence type="ECO:0000256" key="6">
    <source>
        <dbReference type="ARBA" id="ARBA00023136"/>
    </source>
</evidence>
<comment type="subcellular location">
    <subcellularLocation>
        <location evidence="1 7">Cell membrane</location>
        <topology evidence="1 7">Multi-pass membrane protein</topology>
    </subcellularLocation>
</comment>
<dbReference type="InterPro" id="IPR002771">
    <property type="entry name" value="Multi_antbiot-R_MarC"/>
</dbReference>
<comment type="caution">
    <text evidence="8">The sequence shown here is derived from an EMBL/GenBank/DDBJ whole genome shotgun (WGS) entry which is preliminary data.</text>
</comment>
<dbReference type="AlphaFoldDB" id="A0A0L7B0L1"/>
<keyword evidence="6 7" id="KW-0472">Membrane</keyword>
<dbReference type="GO" id="GO:0005886">
    <property type="term" value="C:plasma membrane"/>
    <property type="evidence" value="ECO:0007669"/>
    <property type="project" value="UniProtKB-SubCell"/>
</dbReference>
<proteinExistence type="inferred from homology"/>
<name>A0A0L7B0L1_BIFBR</name>
<evidence type="ECO:0000256" key="4">
    <source>
        <dbReference type="ARBA" id="ARBA00022692"/>
    </source>
</evidence>
<feature type="transmembrane region" description="Helical" evidence="7">
    <location>
        <begin position="172"/>
        <end position="193"/>
    </location>
</feature>
<reference evidence="8 9" key="1">
    <citation type="journal article" date="2015" name="Int J Genomics">
        <title>Comparative Genomics Revealed Genetic Diversity and Species/Strain-Level Differences in Carbohydrate Metabolism of Three Probiotic Bifidobacterial Species.</title>
        <authorList>
            <person name="Odamaki T."/>
            <person name="Horigome A."/>
            <person name="Sugahara H."/>
            <person name="Hashikura N."/>
            <person name="Minami J."/>
            <person name="Xiao J.Z."/>
            <person name="Abe F."/>
        </authorList>
    </citation>
    <scope>NUCLEOTIDE SEQUENCE [LARGE SCALE GENOMIC DNA]</scope>
    <source>
        <strain evidence="8 9">MCC 1128</strain>
    </source>
</reference>
<keyword evidence="5 7" id="KW-1133">Transmembrane helix</keyword>
<sequence>MALLALFPIINPVGAVASFATLTADLSKKELRCQARYTSLYVFAILAAFTILGSFILDMFRLELPAIQIAGGFVVAHSGYRMLVPTSDHGDPEAHQDNDIAFTPMALPLIAGPGAIGEVIGLSARYTEPRERLAILIAVLVISIVIMALLRWCTPLVHKLGPDGILGLTRIMGFIILCIGVELMIHGVSTLAIGL</sequence>